<evidence type="ECO:0000256" key="4">
    <source>
        <dbReference type="ARBA" id="ARBA00022605"/>
    </source>
</evidence>
<keyword evidence="6 9" id="KW-0663">Pyridoxal phosphate</keyword>
<dbReference type="InterPro" id="IPR050214">
    <property type="entry name" value="Cys_Synth/Cystath_Beta-Synth"/>
</dbReference>
<name>A0A6D2C948_9HELI</name>
<dbReference type="CDD" id="cd01561">
    <property type="entry name" value="CBS_like"/>
    <property type="match status" value="1"/>
</dbReference>
<dbReference type="InterPro" id="IPR005856">
    <property type="entry name" value="Cys_synth"/>
</dbReference>
<evidence type="ECO:0000256" key="7">
    <source>
        <dbReference type="ARBA" id="ARBA00023192"/>
    </source>
</evidence>
<proteinExistence type="inferred from homology"/>
<evidence type="ECO:0000256" key="3">
    <source>
        <dbReference type="ARBA" id="ARBA00012681"/>
    </source>
</evidence>
<dbReference type="NCBIfam" id="TIGR01139">
    <property type="entry name" value="cysK"/>
    <property type="match status" value="1"/>
</dbReference>
<dbReference type="GO" id="GO:0004124">
    <property type="term" value="F:cysteine synthase activity"/>
    <property type="evidence" value="ECO:0007669"/>
    <property type="project" value="UniProtKB-EC"/>
</dbReference>
<accession>A0A6D2C948</accession>
<dbReference type="NCBIfam" id="TIGR01136">
    <property type="entry name" value="cysKM"/>
    <property type="match status" value="1"/>
</dbReference>
<dbReference type="InterPro" id="IPR036052">
    <property type="entry name" value="TrpB-like_PALP_sf"/>
</dbReference>
<dbReference type="SUPFAM" id="SSF53686">
    <property type="entry name" value="Tryptophan synthase beta subunit-like PLP-dependent enzymes"/>
    <property type="match status" value="1"/>
</dbReference>
<dbReference type="GO" id="GO:0006535">
    <property type="term" value="P:cysteine biosynthetic process from serine"/>
    <property type="evidence" value="ECO:0007669"/>
    <property type="project" value="InterPro"/>
</dbReference>
<feature type="modified residue" description="N6-(pyridoxal phosphate)lysine" evidence="9">
    <location>
        <position position="53"/>
    </location>
</feature>
<keyword evidence="4" id="KW-0028">Amino-acid biosynthesis</keyword>
<dbReference type="PANTHER" id="PTHR10314">
    <property type="entry name" value="CYSTATHIONINE BETA-SYNTHASE"/>
    <property type="match status" value="1"/>
</dbReference>
<evidence type="ECO:0000256" key="8">
    <source>
        <dbReference type="ARBA" id="ARBA00047931"/>
    </source>
</evidence>
<dbReference type="EC" id="2.5.1.47" evidence="3"/>
<comment type="cofactor">
    <cofactor evidence="1 9">
        <name>pyridoxal 5'-phosphate</name>
        <dbReference type="ChEBI" id="CHEBI:597326"/>
    </cofactor>
</comment>
<sequence length="317" mass="33732">MHITTSGVFIMIAQNVTELIGKTPVIKLNKLSQKFGANIFGKCEFMNPNSSIKDRIAMAMIFDGMKQGTITQNTTIVEATSGNTGVGLAGVCASLGLRLIIVMPSSMSIERRKVMAALGAKIELTAPEKGMKGALERAEELRNTYKNSLSLNQFDNKANVAIHKETTAKEILESFKDTSIDIFVAGVGTGGSLTGIGSVLKEKYKDIHIVAVEPASSPVLSGGVPAPHKIQGIGAGFVPSILDTKIFNEILQVTNEEAFGMARTIASKEGLLVGISSGANVYAAKMLAKKYPNANILTMLNDTGERYLSTELFEGGE</sequence>
<evidence type="ECO:0000259" key="10">
    <source>
        <dbReference type="Pfam" id="PF00291"/>
    </source>
</evidence>
<comment type="caution">
    <text evidence="11">The sequence shown here is derived from an EMBL/GenBank/DDBJ whole genome shotgun (WGS) entry which is preliminary data.</text>
</comment>
<evidence type="ECO:0000256" key="5">
    <source>
        <dbReference type="ARBA" id="ARBA00022679"/>
    </source>
</evidence>
<feature type="domain" description="Tryptophan synthase beta chain-like PALP" evidence="10">
    <location>
        <begin position="16"/>
        <end position="301"/>
    </location>
</feature>
<gene>
    <name evidence="11" type="primary">cysK</name>
    <name evidence="11" type="ORF">LS77_000250</name>
</gene>
<evidence type="ECO:0000256" key="9">
    <source>
        <dbReference type="PIRSR" id="PIRSR605856-51"/>
    </source>
</evidence>
<dbReference type="Proteomes" id="UP000029870">
    <property type="component" value="Unassembled WGS sequence"/>
</dbReference>
<comment type="similarity">
    <text evidence="2">Belongs to the cysteine synthase/cystathionine beta-synthase family.</text>
</comment>
<organism evidence="11 12">
    <name type="scientific">Helicobacter bilis</name>
    <dbReference type="NCBI Taxonomy" id="37372"/>
    <lineage>
        <taxon>Bacteria</taxon>
        <taxon>Pseudomonadati</taxon>
        <taxon>Campylobacterota</taxon>
        <taxon>Epsilonproteobacteria</taxon>
        <taxon>Campylobacterales</taxon>
        <taxon>Helicobacteraceae</taxon>
        <taxon>Helicobacter</taxon>
    </lineage>
</organism>
<dbReference type="Gene3D" id="3.40.50.1100">
    <property type="match status" value="2"/>
</dbReference>
<dbReference type="InterPro" id="IPR001926">
    <property type="entry name" value="TrpB-like_PALP"/>
</dbReference>
<dbReference type="EMBL" id="JRPH02000001">
    <property type="protein sequence ID" value="TLE06519.1"/>
    <property type="molecule type" value="Genomic_DNA"/>
</dbReference>
<comment type="catalytic activity">
    <reaction evidence="8">
        <text>O-acetyl-L-serine + hydrogen sulfide = L-cysteine + acetate</text>
        <dbReference type="Rhea" id="RHEA:14829"/>
        <dbReference type="ChEBI" id="CHEBI:29919"/>
        <dbReference type="ChEBI" id="CHEBI:30089"/>
        <dbReference type="ChEBI" id="CHEBI:35235"/>
        <dbReference type="ChEBI" id="CHEBI:58340"/>
        <dbReference type="EC" id="2.5.1.47"/>
    </reaction>
</comment>
<dbReference type="InterPro" id="IPR005859">
    <property type="entry name" value="CysK"/>
</dbReference>
<dbReference type="FunFam" id="3.40.50.1100:FF:000006">
    <property type="entry name" value="Cysteine synthase"/>
    <property type="match status" value="1"/>
</dbReference>
<keyword evidence="7" id="KW-0198">Cysteine biosynthesis</keyword>
<dbReference type="AlphaFoldDB" id="A0A6D2C948"/>
<reference evidence="11 12" key="1">
    <citation type="journal article" date="2014" name="Genome Announc.">
        <title>Draft genome sequences of eight enterohepatic helicobacter species isolated from both laboratory and wild rodents.</title>
        <authorList>
            <person name="Sheh A."/>
            <person name="Shen Z."/>
            <person name="Fox J.G."/>
        </authorList>
    </citation>
    <scope>NUCLEOTIDE SEQUENCE [LARGE SCALE GENOMIC DNA]</scope>
    <source>
        <strain evidence="11 12">Missouri</strain>
    </source>
</reference>
<evidence type="ECO:0000256" key="2">
    <source>
        <dbReference type="ARBA" id="ARBA00007103"/>
    </source>
</evidence>
<evidence type="ECO:0000313" key="11">
    <source>
        <dbReference type="EMBL" id="TLE06519.1"/>
    </source>
</evidence>
<evidence type="ECO:0000256" key="6">
    <source>
        <dbReference type="ARBA" id="ARBA00022898"/>
    </source>
</evidence>
<keyword evidence="5 11" id="KW-0808">Transferase</keyword>
<evidence type="ECO:0000256" key="1">
    <source>
        <dbReference type="ARBA" id="ARBA00001933"/>
    </source>
</evidence>
<dbReference type="Pfam" id="PF00291">
    <property type="entry name" value="PALP"/>
    <property type="match status" value="1"/>
</dbReference>
<protein>
    <recommendedName>
        <fullName evidence="3">cysteine synthase</fullName>
        <ecNumber evidence="3">2.5.1.47</ecNumber>
    </recommendedName>
</protein>
<evidence type="ECO:0000313" key="12">
    <source>
        <dbReference type="Proteomes" id="UP000029870"/>
    </source>
</evidence>